<dbReference type="InterPro" id="IPR027417">
    <property type="entry name" value="P-loop_NTPase"/>
</dbReference>
<dbReference type="InterPro" id="IPR006935">
    <property type="entry name" value="Helicase/UvrB_N"/>
</dbReference>
<dbReference type="EMBL" id="BRXZ01000413">
    <property type="protein sequence ID" value="GMI11237.1"/>
    <property type="molecule type" value="Genomic_DNA"/>
</dbReference>
<evidence type="ECO:0000259" key="2">
    <source>
        <dbReference type="SMART" id="SM00487"/>
    </source>
</evidence>
<dbReference type="OrthoDB" id="38343at2759"/>
<gene>
    <name evidence="3" type="ORF">TrRE_jg8357</name>
</gene>
<evidence type="ECO:0000313" key="4">
    <source>
        <dbReference type="Proteomes" id="UP001165082"/>
    </source>
</evidence>
<dbReference type="GO" id="GO:0016787">
    <property type="term" value="F:hydrolase activity"/>
    <property type="evidence" value="ECO:0007669"/>
    <property type="project" value="InterPro"/>
</dbReference>
<dbReference type="GO" id="GO:0005524">
    <property type="term" value="F:ATP binding"/>
    <property type="evidence" value="ECO:0007669"/>
    <property type="project" value="InterPro"/>
</dbReference>
<comment type="caution">
    <text evidence="3">The sequence shown here is derived from an EMBL/GenBank/DDBJ whole genome shotgun (WGS) entry which is preliminary data.</text>
</comment>
<organism evidence="3 4">
    <name type="scientific">Triparma retinervis</name>
    <dbReference type="NCBI Taxonomy" id="2557542"/>
    <lineage>
        <taxon>Eukaryota</taxon>
        <taxon>Sar</taxon>
        <taxon>Stramenopiles</taxon>
        <taxon>Ochrophyta</taxon>
        <taxon>Bolidophyceae</taxon>
        <taxon>Parmales</taxon>
        <taxon>Triparmaceae</taxon>
        <taxon>Triparma</taxon>
    </lineage>
</organism>
<dbReference type="InterPro" id="IPR014001">
    <property type="entry name" value="Helicase_ATP-bd"/>
</dbReference>
<accession>A0A9W7KTQ0</accession>
<evidence type="ECO:0000313" key="3">
    <source>
        <dbReference type="EMBL" id="GMI11237.1"/>
    </source>
</evidence>
<name>A0A9W7KTQ0_9STRA</name>
<evidence type="ECO:0000256" key="1">
    <source>
        <dbReference type="SAM" id="MobiDB-lite"/>
    </source>
</evidence>
<dbReference type="SUPFAM" id="SSF52540">
    <property type="entry name" value="P-loop containing nucleoside triphosphate hydrolases"/>
    <property type="match status" value="1"/>
</dbReference>
<dbReference type="Gene3D" id="3.40.50.300">
    <property type="entry name" value="P-loop containing nucleotide triphosphate hydrolases"/>
    <property type="match status" value="2"/>
</dbReference>
<protein>
    <recommendedName>
        <fullName evidence="2">Helicase ATP-binding domain-containing protein</fullName>
    </recommendedName>
</protein>
<feature type="domain" description="Helicase ATP-binding" evidence="2">
    <location>
        <begin position="1"/>
        <end position="219"/>
    </location>
</feature>
<dbReference type="GO" id="GO:0003677">
    <property type="term" value="F:DNA binding"/>
    <property type="evidence" value="ECO:0007669"/>
    <property type="project" value="InterPro"/>
</dbReference>
<reference evidence="3" key="1">
    <citation type="submission" date="2022-07" db="EMBL/GenBank/DDBJ databases">
        <title>Genome analysis of Parmales, a sister group of diatoms, reveals the evolutionary specialization of diatoms from phago-mixotrophs to photoautotrophs.</title>
        <authorList>
            <person name="Ban H."/>
            <person name="Sato S."/>
            <person name="Yoshikawa S."/>
            <person name="Kazumasa Y."/>
            <person name="Nakamura Y."/>
            <person name="Ichinomiya M."/>
            <person name="Saitoh K."/>
            <person name="Sato N."/>
            <person name="Blanc-Mathieu R."/>
            <person name="Endo H."/>
            <person name="Kuwata A."/>
            <person name="Ogata H."/>
        </authorList>
    </citation>
    <scope>NUCLEOTIDE SEQUENCE</scope>
</reference>
<keyword evidence="4" id="KW-1185">Reference proteome</keyword>
<dbReference type="SMART" id="SM00487">
    <property type="entry name" value="DEXDc"/>
    <property type="match status" value="1"/>
</dbReference>
<sequence>MATECQNEQIEALKSVIKDGHNHVSIQAPPGVGKTLVARMFLAEQGKDITALLLTKETAVVDQHQAELLATREVDKRRCLVVVRTHAWLDQFGLPSAATNADKYNLIIVDEGHAFDNILNKRREYLETILADGAVVVRQSALFVTDPKDKLYPPPCCIIPFERAVEEGRILDITIGLITATLEDFKKDDNEKEEFVDEEFVDEEFVDEEFVDEEFVDEEFVDEEFVDEDEGSSTPMRISSVLLVAELLLHSIVEPNEARFGDSCVGKLSFVFFNKICDAMRCYDAFVKKAGDAAAKIIFSGKSGGRAGDDVSIMELETNCAIRVVFAVGMYNEGVSVRRCSDVIVADPRFSTKNLYQLAGRAMRTAEGKESARLWLSPMYDADDADAIAPQLMSLLDSPMGDRVSKALEAAKKIAEEDEGGQEVGGAEQRQGRSAPTKDDRRNARNVIVASPPAIVLEGSVSSIELISRSLLIDRSTSSHQGTYALSFDAARTLVRAQKFASMKEFKQWKPKPPGMPTRPDKRYKDNGWESYPHFLGYTPLRNSSSLSFDAARTLARAQKLKSMKEFKQWKPKPPDMPSHPDAKYKNDGWKGYPDFLGYSLPFDEVRKLAQAQKLKSWVEFKQWKPKPRGMPSQPDKKYKNDGWKGYPDFLGYSLPFDEARKLAQAQKLKSRAAFLQWKPKPPGMPVHPEIKYKDNGWESWPTFLGY</sequence>
<dbReference type="AlphaFoldDB" id="A0A9W7KTQ0"/>
<feature type="region of interest" description="Disordered" evidence="1">
    <location>
        <begin position="415"/>
        <end position="446"/>
    </location>
</feature>
<proteinExistence type="predicted"/>
<dbReference type="Pfam" id="PF04851">
    <property type="entry name" value="ResIII"/>
    <property type="match status" value="1"/>
</dbReference>
<dbReference type="Proteomes" id="UP001165082">
    <property type="component" value="Unassembled WGS sequence"/>
</dbReference>